<dbReference type="RefSeq" id="WP_092565129.1">
    <property type="nucleotide sequence ID" value="NZ_FNQV01000011.1"/>
</dbReference>
<sequence length="180" mass="19708">MNDLEIKACETGSGISWDRWLAILTPHSDASHTEIARVALAAIEAEGKSSSPQWWAQSCAVTFEQAIGVRQVGQTCDGSFSVTVSRTLAGDMDEALSTWQTMTAGREDFAGTVTVGEPRVSSTEKWRYWRCDLDDGSKVSVNIQTKPAGDKSTLAVNHDKLASAAHVEVWRAFWKSFPQK</sequence>
<reference evidence="2" key="1">
    <citation type="submission" date="2016-10" db="EMBL/GenBank/DDBJ databases">
        <authorList>
            <person name="Varghese N."/>
            <person name="Submissions S."/>
        </authorList>
    </citation>
    <scope>NUCLEOTIDE SEQUENCE [LARGE SCALE GENOMIC DNA]</scope>
    <source>
        <strain evidence="2">KPR-1</strain>
    </source>
</reference>
<protein>
    <recommendedName>
        <fullName evidence="3">DUF4287 domain-containing protein</fullName>
    </recommendedName>
</protein>
<proteinExistence type="predicted"/>
<accession>A0A1H4BZ50</accession>
<keyword evidence="2" id="KW-1185">Reference proteome</keyword>
<evidence type="ECO:0000313" key="2">
    <source>
        <dbReference type="Proteomes" id="UP000199288"/>
    </source>
</evidence>
<gene>
    <name evidence="1" type="ORF">SAMN02910418_01807</name>
</gene>
<dbReference type="OrthoDB" id="3837807at2"/>
<organism evidence="1 2">
    <name type="scientific">Bowdeniella nasicola</name>
    <dbReference type="NCBI Taxonomy" id="208480"/>
    <lineage>
        <taxon>Bacteria</taxon>
        <taxon>Bacillati</taxon>
        <taxon>Actinomycetota</taxon>
        <taxon>Actinomycetes</taxon>
        <taxon>Actinomycetales</taxon>
        <taxon>Actinomycetaceae</taxon>
        <taxon>Bowdeniella</taxon>
    </lineage>
</organism>
<name>A0A1H4BZ50_9ACTO</name>
<dbReference type="Proteomes" id="UP000199288">
    <property type="component" value="Unassembled WGS sequence"/>
</dbReference>
<evidence type="ECO:0008006" key="3">
    <source>
        <dbReference type="Google" id="ProtNLM"/>
    </source>
</evidence>
<dbReference type="AlphaFoldDB" id="A0A1H4BZ50"/>
<evidence type="ECO:0000313" key="1">
    <source>
        <dbReference type="EMBL" id="SEA53396.1"/>
    </source>
</evidence>
<dbReference type="EMBL" id="FNQV01000011">
    <property type="protein sequence ID" value="SEA53396.1"/>
    <property type="molecule type" value="Genomic_DNA"/>
</dbReference>